<dbReference type="InterPro" id="IPR017452">
    <property type="entry name" value="GPCR_Rhodpsn_7TM"/>
</dbReference>
<feature type="transmembrane region" description="Helical" evidence="5">
    <location>
        <begin position="169"/>
        <end position="188"/>
    </location>
</feature>
<dbReference type="PRINTS" id="PR00237">
    <property type="entry name" value="GPCRRHODOPSN"/>
</dbReference>
<dbReference type="GeneTree" id="ENSGT01030000235043"/>
<evidence type="ECO:0000256" key="2">
    <source>
        <dbReference type="ARBA" id="ARBA00022692"/>
    </source>
</evidence>
<dbReference type="CDD" id="cd00637">
    <property type="entry name" value="7tm_classA_rhodopsin-like"/>
    <property type="match status" value="1"/>
</dbReference>
<evidence type="ECO:0000256" key="5">
    <source>
        <dbReference type="SAM" id="Phobius"/>
    </source>
</evidence>
<organism evidence="7 8">
    <name type="scientific">Erpetoichthys calabaricus</name>
    <name type="common">Rope fish</name>
    <name type="synonym">Calamoichthys calabaricus</name>
    <dbReference type="NCBI Taxonomy" id="27687"/>
    <lineage>
        <taxon>Eukaryota</taxon>
        <taxon>Metazoa</taxon>
        <taxon>Chordata</taxon>
        <taxon>Craniata</taxon>
        <taxon>Vertebrata</taxon>
        <taxon>Euteleostomi</taxon>
        <taxon>Actinopterygii</taxon>
        <taxon>Polypteriformes</taxon>
        <taxon>Polypteridae</taxon>
        <taxon>Erpetoichthys</taxon>
    </lineage>
</organism>
<dbReference type="Proteomes" id="UP000694620">
    <property type="component" value="Unassembled WGS sequence"/>
</dbReference>
<keyword evidence="3 5" id="KW-1133">Transmembrane helix</keyword>
<dbReference type="Gene3D" id="1.20.1070.10">
    <property type="entry name" value="Rhodopsin 7-helix transmembrane proteins"/>
    <property type="match status" value="1"/>
</dbReference>
<feature type="domain" description="G-protein coupled receptors family 1 profile" evidence="6">
    <location>
        <begin position="67"/>
        <end position="321"/>
    </location>
</feature>
<proteinExistence type="predicted"/>
<dbReference type="PANTHER" id="PTHR26451">
    <property type="entry name" value="G_PROTEIN_RECEP_F1_2 DOMAIN-CONTAINING PROTEIN"/>
    <property type="match status" value="1"/>
</dbReference>
<dbReference type="SUPFAM" id="SSF81321">
    <property type="entry name" value="Family A G protein-coupled receptor-like"/>
    <property type="match status" value="1"/>
</dbReference>
<dbReference type="GO" id="GO:0004930">
    <property type="term" value="F:G protein-coupled receptor activity"/>
    <property type="evidence" value="ECO:0007669"/>
    <property type="project" value="InterPro"/>
</dbReference>
<keyword evidence="2 5" id="KW-0812">Transmembrane</keyword>
<dbReference type="GO" id="GO:0016020">
    <property type="term" value="C:membrane"/>
    <property type="evidence" value="ECO:0007669"/>
    <property type="project" value="UniProtKB-SubCell"/>
</dbReference>
<dbReference type="Pfam" id="PF00001">
    <property type="entry name" value="7tm_1"/>
    <property type="match status" value="1"/>
</dbReference>
<dbReference type="GO" id="GO:0004984">
    <property type="term" value="F:olfactory receptor activity"/>
    <property type="evidence" value="ECO:0007669"/>
    <property type="project" value="TreeGrafter"/>
</dbReference>
<dbReference type="AlphaFoldDB" id="A0A8C4T722"/>
<feature type="transmembrane region" description="Helical" evidence="5">
    <location>
        <begin position="87"/>
        <end position="110"/>
    </location>
</feature>
<feature type="transmembrane region" description="Helical" evidence="5">
    <location>
        <begin position="130"/>
        <end position="149"/>
    </location>
</feature>
<feature type="transmembrane region" description="Helical" evidence="5">
    <location>
        <begin position="299"/>
        <end position="321"/>
    </location>
</feature>
<comment type="subcellular location">
    <subcellularLocation>
        <location evidence="1">Membrane</location>
    </subcellularLocation>
</comment>
<evidence type="ECO:0000313" key="8">
    <source>
        <dbReference type="Proteomes" id="UP000694620"/>
    </source>
</evidence>
<feature type="transmembrane region" description="Helical" evidence="5">
    <location>
        <begin position="262"/>
        <end position="287"/>
    </location>
</feature>
<evidence type="ECO:0000256" key="3">
    <source>
        <dbReference type="ARBA" id="ARBA00022989"/>
    </source>
</evidence>
<keyword evidence="8" id="KW-1185">Reference proteome</keyword>
<dbReference type="InterPro" id="IPR000276">
    <property type="entry name" value="GPCR_Rhodpsn"/>
</dbReference>
<keyword evidence="4 5" id="KW-0472">Membrane</keyword>
<name>A0A8C4T722_ERPCA</name>
<evidence type="ECO:0000259" key="6">
    <source>
        <dbReference type="PROSITE" id="PS50262"/>
    </source>
</evidence>
<dbReference type="Ensembl" id="ENSECRT00000027827.1">
    <property type="protein sequence ID" value="ENSECRP00000027252.1"/>
    <property type="gene ID" value="ENSECRG00000018455.1"/>
</dbReference>
<dbReference type="PROSITE" id="PS50262">
    <property type="entry name" value="G_PROTEIN_RECEP_F1_2"/>
    <property type="match status" value="1"/>
</dbReference>
<reference evidence="7" key="2">
    <citation type="submission" date="2025-09" db="UniProtKB">
        <authorList>
            <consortium name="Ensembl"/>
        </authorList>
    </citation>
    <scope>IDENTIFICATION</scope>
</reference>
<evidence type="ECO:0000256" key="1">
    <source>
        <dbReference type="ARBA" id="ARBA00004370"/>
    </source>
</evidence>
<evidence type="ECO:0000313" key="7">
    <source>
        <dbReference type="Ensembl" id="ENSECRP00000027252.1"/>
    </source>
</evidence>
<protein>
    <submittedName>
        <fullName evidence="7">Probable G-protein coupled receptor 148</fullName>
    </submittedName>
</protein>
<evidence type="ECO:0000256" key="4">
    <source>
        <dbReference type="ARBA" id="ARBA00023136"/>
    </source>
</evidence>
<feature type="transmembrane region" description="Helical" evidence="5">
    <location>
        <begin position="52"/>
        <end position="75"/>
    </location>
</feature>
<feature type="transmembrane region" description="Helical" evidence="5">
    <location>
        <begin position="217"/>
        <end position="241"/>
    </location>
</feature>
<accession>A0A8C4T722</accession>
<dbReference type="PANTHER" id="PTHR26451:SF1002">
    <property type="entry name" value="G-PROTEIN COUPLED RECEPTOR 148-RELATED"/>
    <property type="match status" value="1"/>
</dbReference>
<sequence>MNKELLWAPFVITCDTTPNNSLEDGLRISRKDVNFEDAGLWLPMIRYWRLELFMIPASIFVFVTLLADPLIFICILSSRKLRQETRYLLLANALFADIVFLIFNLVLSASNMAGLHLQKLLCEGLLIVEVTTYCTGILTITLMVLDTYLAVRWPLHYMNLLPSSRAKKIVVGIWILAAVYPVTIMIALEMLDSIEWEEQKVCLMLLTLDSRTLGKEMVIAIHVYFSLGVMLCSLLIFYCYIRLYRITKMSGVWQNRYSRAKMTLLSHTIMLLLYFSPGLVFTIEIFLFQHYPVKLDIRVWMNIININLLVLVPRAFFPYLYGLRYREISDSIRGLFRRRRTSQITSIS</sequence>
<dbReference type="GO" id="GO:0005549">
    <property type="term" value="F:odorant binding"/>
    <property type="evidence" value="ECO:0007669"/>
    <property type="project" value="TreeGrafter"/>
</dbReference>
<dbReference type="InterPro" id="IPR052921">
    <property type="entry name" value="GPCR1_Superfamily_Member"/>
</dbReference>
<reference evidence="7" key="1">
    <citation type="submission" date="2025-08" db="UniProtKB">
        <authorList>
            <consortium name="Ensembl"/>
        </authorList>
    </citation>
    <scope>IDENTIFICATION</scope>
</reference>